<dbReference type="HAMAP" id="MF_00099">
    <property type="entry name" value="CheB_chemtxs"/>
    <property type="match status" value="1"/>
</dbReference>
<dbReference type="CDD" id="cd16432">
    <property type="entry name" value="CheB_Rec"/>
    <property type="match status" value="1"/>
</dbReference>
<comment type="subcellular location">
    <subcellularLocation>
        <location evidence="6">Cytoplasm</location>
    </subcellularLocation>
</comment>
<keyword evidence="13" id="KW-1185">Reference proteome</keyword>
<evidence type="ECO:0000256" key="2">
    <source>
        <dbReference type="ARBA" id="ARBA00022500"/>
    </source>
</evidence>
<evidence type="ECO:0000256" key="6">
    <source>
        <dbReference type="HAMAP-Rule" id="MF_00099"/>
    </source>
</evidence>
<dbReference type="EC" id="3.5.1.44" evidence="6"/>
<dbReference type="InterPro" id="IPR000673">
    <property type="entry name" value="Sig_transdc_resp-reg_Me-estase"/>
</dbReference>
<dbReference type="CDD" id="cd17541">
    <property type="entry name" value="REC_CheB-like"/>
    <property type="match status" value="1"/>
</dbReference>
<dbReference type="Gene3D" id="3.40.50.180">
    <property type="entry name" value="Methylesterase CheB, C-terminal domain"/>
    <property type="match status" value="1"/>
</dbReference>
<feature type="domain" description="CheB-type methylesterase" evidence="11">
    <location>
        <begin position="221"/>
        <end position="410"/>
    </location>
</feature>
<dbReference type="EC" id="3.1.1.61" evidence="6"/>
<comment type="catalytic activity">
    <reaction evidence="5 6">
        <text>[protein]-L-glutamate 5-O-methyl ester + H2O = L-glutamyl-[protein] + methanol + H(+)</text>
        <dbReference type="Rhea" id="RHEA:23236"/>
        <dbReference type="Rhea" id="RHEA-COMP:10208"/>
        <dbReference type="Rhea" id="RHEA-COMP:10311"/>
        <dbReference type="ChEBI" id="CHEBI:15377"/>
        <dbReference type="ChEBI" id="CHEBI:15378"/>
        <dbReference type="ChEBI" id="CHEBI:17790"/>
        <dbReference type="ChEBI" id="CHEBI:29973"/>
        <dbReference type="ChEBI" id="CHEBI:82795"/>
        <dbReference type="EC" id="3.1.1.61"/>
    </reaction>
</comment>
<dbReference type="EMBL" id="CP021425">
    <property type="protein sequence ID" value="ARU57558.1"/>
    <property type="molecule type" value="Genomic_DNA"/>
</dbReference>
<dbReference type="SUPFAM" id="SSF52738">
    <property type="entry name" value="Methylesterase CheB, C-terminal domain"/>
    <property type="match status" value="1"/>
</dbReference>
<keyword evidence="3 6" id="KW-0597">Phosphoprotein</keyword>
<dbReference type="InterPro" id="IPR008248">
    <property type="entry name" value="CheB-like"/>
</dbReference>
<dbReference type="InterPro" id="IPR035909">
    <property type="entry name" value="CheB_C"/>
</dbReference>
<keyword evidence="2 6" id="KW-0145">Chemotaxis</keyword>
<feature type="active site" evidence="6 7">
    <location>
        <position position="232"/>
    </location>
</feature>
<keyword evidence="4 6" id="KW-0378">Hydrolase</keyword>
<evidence type="ECO:0000259" key="11">
    <source>
        <dbReference type="PROSITE" id="PS50122"/>
    </source>
</evidence>
<comment type="function">
    <text evidence="6">Involved in chemotaxis. Part of a chemotaxis signal transduction system that modulates chemotaxis in response to various stimuli. Catalyzes the demethylation of specific methylglutamate residues introduced into the chemoreceptors (methyl-accepting chemotaxis proteins or MCP) by CheR. Also mediates the irreversible deamidation of specific glutamine residues to glutamic acid.</text>
</comment>
<dbReference type="OrthoDB" id="9793421at2"/>
<reference evidence="12 13" key="1">
    <citation type="submission" date="2017-05" db="EMBL/GenBank/DDBJ databases">
        <title>Genomic insights into alkan degradation activity of Oleiphilus messinensis.</title>
        <authorList>
            <person name="Kozyavkin S.A."/>
            <person name="Slesarev A.I."/>
            <person name="Golyshin P.N."/>
            <person name="Korzhenkov A."/>
            <person name="Golyshina O.N."/>
            <person name="Toshchakov S.V."/>
        </authorList>
    </citation>
    <scope>NUCLEOTIDE SEQUENCE [LARGE SCALE GENOMIC DNA]</scope>
    <source>
        <strain evidence="12 13">ME102</strain>
    </source>
</reference>
<evidence type="ECO:0000256" key="5">
    <source>
        <dbReference type="ARBA" id="ARBA00048267"/>
    </source>
</evidence>
<evidence type="ECO:0000256" key="9">
    <source>
        <dbReference type="SAM" id="MobiDB-lite"/>
    </source>
</evidence>
<evidence type="ECO:0000256" key="4">
    <source>
        <dbReference type="ARBA" id="ARBA00022801"/>
    </source>
</evidence>
<comment type="PTM">
    <text evidence="6">Phosphorylated by CheA. Phosphorylation of the N-terminal regulatory domain activates the methylesterase activity.</text>
</comment>
<dbReference type="PANTHER" id="PTHR42872:SF3">
    <property type="entry name" value="PROTEIN-GLUTAMATE METHYLESTERASE_PROTEIN-GLUTAMINE GLUTAMINASE 1"/>
    <property type="match status" value="1"/>
</dbReference>
<evidence type="ECO:0000256" key="1">
    <source>
        <dbReference type="ARBA" id="ARBA00022490"/>
    </source>
</evidence>
<sequence>MAVRVLVVDDSGFFRRRVCEILKSVTEIEVVGTASNGREAVEQSKRLKPDVITMDYEMPVMDGISAVKEIMASQPTPVLMFSSLTYEGARVTLDALAAGAVDFLPKNFEDISRDSSTLQDVLKQRIIAVAKSHLRSFSPSVSRGVPSEPPKPEPSKHTISPPRESRRNVSNRPDANVQRTQRRSTLSGRSGQSVSVRASDVSATPRQVQSTSPTEAVRIKPRSYSCVLIGTSTGGPLALQKVLTQLPRDFPAPIVLVQHMPASFTPAFAERLNKLCAIEVREASDGDTLQKGVALLAPGGKQMMLESRGGTKVRILEGDNRLNYKPCVDVTFGSAAKVFPGKTLGIILTGMGADGREGCRMMKNAGSAVWSQNEDSSVIYGMPMAVAKAGLTDLVLSLEEFAPQLISSVV</sequence>
<evidence type="ECO:0000256" key="3">
    <source>
        <dbReference type="ARBA" id="ARBA00022553"/>
    </source>
</evidence>
<dbReference type="InterPro" id="IPR011006">
    <property type="entry name" value="CheY-like_superfamily"/>
</dbReference>
<feature type="domain" description="Response regulatory" evidence="10">
    <location>
        <begin position="4"/>
        <end position="121"/>
    </location>
</feature>
<comment type="similarity">
    <text evidence="6">Belongs to the CheB family.</text>
</comment>
<dbReference type="InterPro" id="IPR001789">
    <property type="entry name" value="Sig_transdc_resp-reg_receiver"/>
</dbReference>
<feature type="active site" evidence="6 7">
    <location>
        <position position="259"/>
    </location>
</feature>
<dbReference type="Proteomes" id="UP000196027">
    <property type="component" value="Chromosome"/>
</dbReference>
<feature type="modified residue" description="4-aspartylphosphate" evidence="6 8">
    <location>
        <position position="55"/>
    </location>
</feature>
<accession>A0A1Y0IAM8</accession>
<dbReference type="PANTHER" id="PTHR42872">
    <property type="entry name" value="PROTEIN-GLUTAMATE METHYLESTERASE/PROTEIN-GLUTAMINE GLUTAMINASE"/>
    <property type="match status" value="1"/>
</dbReference>
<dbReference type="PIRSF" id="PIRSF000876">
    <property type="entry name" value="RR_chemtxs_CheB"/>
    <property type="match status" value="1"/>
</dbReference>
<feature type="compositionally biased region" description="Polar residues" evidence="9">
    <location>
        <begin position="168"/>
        <end position="214"/>
    </location>
</feature>
<organism evidence="12 13">
    <name type="scientific">Oleiphilus messinensis</name>
    <dbReference type="NCBI Taxonomy" id="141451"/>
    <lineage>
        <taxon>Bacteria</taxon>
        <taxon>Pseudomonadati</taxon>
        <taxon>Pseudomonadota</taxon>
        <taxon>Gammaproteobacteria</taxon>
        <taxon>Oceanospirillales</taxon>
        <taxon>Oleiphilaceae</taxon>
        <taxon>Oleiphilus</taxon>
    </lineage>
</organism>
<dbReference type="Pfam" id="PF00072">
    <property type="entry name" value="Response_reg"/>
    <property type="match status" value="1"/>
</dbReference>
<evidence type="ECO:0000259" key="10">
    <source>
        <dbReference type="PROSITE" id="PS50110"/>
    </source>
</evidence>
<dbReference type="SUPFAM" id="SSF52172">
    <property type="entry name" value="CheY-like"/>
    <property type="match status" value="1"/>
</dbReference>
<evidence type="ECO:0000313" key="13">
    <source>
        <dbReference type="Proteomes" id="UP000196027"/>
    </source>
</evidence>
<dbReference type="Pfam" id="PF01339">
    <property type="entry name" value="CheB_methylest"/>
    <property type="match status" value="1"/>
</dbReference>
<dbReference type="NCBIfam" id="NF001965">
    <property type="entry name" value="PRK00742.1"/>
    <property type="match status" value="1"/>
</dbReference>
<keyword evidence="1 6" id="KW-0963">Cytoplasm</keyword>
<dbReference type="KEGG" id="ome:OLMES_3528"/>
<comment type="catalytic activity">
    <reaction evidence="6">
        <text>L-glutaminyl-[protein] + H2O = L-glutamyl-[protein] + NH4(+)</text>
        <dbReference type="Rhea" id="RHEA:16441"/>
        <dbReference type="Rhea" id="RHEA-COMP:10207"/>
        <dbReference type="Rhea" id="RHEA-COMP:10208"/>
        <dbReference type="ChEBI" id="CHEBI:15377"/>
        <dbReference type="ChEBI" id="CHEBI:28938"/>
        <dbReference type="ChEBI" id="CHEBI:29973"/>
        <dbReference type="ChEBI" id="CHEBI:30011"/>
        <dbReference type="EC" id="3.5.1.44"/>
    </reaction>
</comment>
<dbReference type="PROSITE" id="PS50122">
    <property type="entry name" value="CHEB"/>
    <property type="match status" value="1"/>
</dbReference>
<dbReference type="PROSITE" id="PS50110">
    <property type="entry name" value="RESPONSE_REGULATORY"/>
    <property type="match status" value="1"/>
</dbReference>
<dbReference type="RefSeq" id="WP_087462440.1">
    <property type="nucleotide sequence ID" value="NZ_CP021425.1"/>
</dbReference>
<dbReference type="SMART" id="SM00448">
    <property type="entry name" value="REC"/>
    <property type="match status" value="1"/>
</dbReference>
<evidence type="ECO:0000313" key="12">
    <source>
        <dbReference type="EMBL" id="ARU57558.1"/>
    </source>
</evidence>
<dbReference type="GO" id="GO:0050568">
    <property type="term" value="F:protein-glutamine glutaminase activity"/>
    <property type="evidence" value="ECO:0007669"/>
    <property type="project" value="UniProtKB-UniRule"/>
</dbReference>
<comment type="domain">
    <text evidence="6">Contains a C-terminal catalytic domain, and an N-terminal region which modulates catalytic activity.</text>
</comment>
<dbReference type="GO" id="GO:0008984">
    <property type="term" value="F:protein-glutamate methylesterase activity"/>
    <property type="evidence" value="ECO:0007669"/>
    <property type="project" value="UniProtKB-UniRule"/>
</dbReference>
<gene>
    <name evidence="6" type="primary">cheB</name>
    <name evidence="12" type="ORF">OLMES_3528</name>
</gene>
<dbReference type="Gene3D" id="3.40.50.2300">
    <property type="match status" value="1"/>
</dbReference>
<name>A0A1Y0IAM8_9GAMM</name>
<dbReference type="GO" id="GO:0000156">
    <property type="term" value="F:phosphorelay response regulator activity"/>
    <property type="evidence" value="ECO:0007669"/>
    <property type="project" value="InterPro"/>
</dbReference>
<feature type="active site" evidence="6 7">
    <location>
        <position position="354"/>
    </location>
</feature>
<dbReference type="FunFam" id="3.40.50.2300:FF:000077">
    <property type="entry name" value="Chemotaxis response regulator"/>
    <property type="match status" value="1"/>
</dbReference>
<feature type="region of interest" description="Disordered" evidence="9">
    <location>
        <begin position="138"/>
        <end position="216"/>
    </location>
</feature>
<dbReference type="AlphaFoldDB" id="A0A1Y0IAM8"/>
<dbReference type="GO" id="GO:0006935">
    <property type="term" value="P:chemotaxis"/>
    <property type="evidence" value="ECO:0007669"/>
    <property type="project" value="UniProtKB-UniRule"/>
</dbReference>
<proteinExistence type="inferred from homology"/>
<protein>
    <recommendedName>
        <fullName evidence="6">Protein-glutamate methylesterase/protein-glutamine glutaminase</fullName>
        <ecNumber evidence="6">3.1.1.61</ecNumber>
        <ecNumber evidence="6">3.5.1.44</ecNumber>
    </recommendedName>
</protein>
<evidence type="ECO:0000256" key="7">
    <source>
        <dbReference type="PROSITE-ProRule" id="PRU00050"/>
    </source>
</evidence>
<dbReference type="GO" id="GO:0005737">
    <property type="term" value="C:cytoplasm"/>
    <property type="evidence" value="ECO:0007669"/>
    <property type="project" value="UniProtKB-SubCell"/>
</dbReference>
<evidence type="ECO:0000256" key="8">
    <source>
        <dbReference type="PROSITE-ProRule" id="PRU00169"/>
    </source>
</evidence>